<dbReference type="EMBL" id="JAXAVU010000013">
    <property type="protein sequence ID" value="MDX8146953.1"/>
    <property type="molecule type" value="Genomic_DNA"/>
</dbReference>
<proteinExistence type="predicted"/>
<gene>
    <name evidence="1" type="ORF">SK854_32895</name>
</gene>
<dbReference type="InterPro" id="IPR026337">
    <property type="entry name" value="AKG_HExxH"/>
</dbReference>
<dbReference type="Proteomes" id="UP001285352">
    <property type="component" value="Unassembled WGS sequence"/>
</dbReference>
<comment type="caution">
    <text evidence="1">The sequence shown here is derived from an EMBL/GenBank/DDBJ whole genome shotgun (WGS) entry which is preliminary data.</text>
</comment>
<reference evidence="1 2" key="2">
    <citation type="submission" date="2023-11" db="EMBL/GenBank/DDBJ databases">
        <authorList>
            <person name="Lara A.C."/>
            <person name="Chronakova A."/>
        </authorList>
    </citation>
    <scope>NUCLEOTIDE SEQUENCE [LARGE SCALE GENOMIC DNA]</scope>
    <source>
        <strain evidence="1 2">BCCO 10_0061</strain>
    </source>
</reference>
<evidence type="ECO:0000313" key="2">
    <source>
        <dbReference type="Proteomes" id="UP001285352"/>
    </source>
</evidence>
<accession>A0ABU4V579</accession>
<organism evidence="1 2">
    <name type="scientific">Lentzea sokolovensis</name>
    <dbReference type="NCBI Taxonomy" id="3095429"/>
    <lineage>
        <taxon>Bacteria</taxon>
        <taxon>Bacillati</taxon>
        <taxon>Actinomycetota</taxon>
        <taxon>Actinomycetes</taxon>
        <taxon>Pseudonocardiales</taxon>
        <taxon>Pseudonocardiaceae</taxon>
        <taxon>Lentzea</taxon>
    </lineage>
</organism>
<dbReference type="NCBIfam" id="TIGR04267">
    <property type="entry name" value="mod_HExxH"/>
    <property type="match status" value="1"/>
</dbReference>
<sequence>MPAETAGLAKSFMRSRVRKLQSVLAATDDGHMMDAVLWLGPELHFYAAVAERHPAEIADLPARLREMLARNRGPATELTAVTTGDGPRWVSSLIASMNQDIGAVDKTGTISSAGRAQADECLRTVRRAQSILAAAWPGAAVEVDLLVRSIVPVVSHAYNSGCMFDYFGAVLVSTRTLNSDEAAVEFLLHETGHTVHHLMSAFTKYVENGDELVVHPLRPDPRPVSGTLHAAFSLYRMSEGLSRLTDRGFGSPEQEERFVMHRDNLRHTLDVLGESAQWTPAGEKLFSNLSARAYA</sequence>
<name>A0ABU4V579_9PSEU</name>
<evidence type="ECO:0000313" key="1">
    <source>
        <dbReference type="EMBL" id="MDX8146953.1"/>
    </source>
</evidence>
<dbReference type="RefSeq" id="WP_319979025.1">
    <property type="nucleotide sequence ID" value="NZ_JAXAVU010000013.1"/>
</dbReference>
<protein>
    <submittedName>
        <fullName evidence="1">HEXXH motif-containing putative peptide modification protein</fullName>
    </submittedName>
</protein>
<reference evidence="1 2" key="1">
    <citation type="submission" date="2023-11" db="EMBL/GenBank/DDBJ databases">
        <title>Lentzea sokolovensis, sp. nov., Lentzea kristufkii, sp. nov., and Lentzea miocenensis, sp. nov., rare actinobacteria from Sokolov Coal Basin, Miocene lacustrine sediment, Czech Republic.</title>
        <authorList>
            <person name="Lara A."/>
            <person name="Kotroba L."/>
            <person name="Nouioui I."/>
            <person name="Neumann-Schaal M."/>
            <person name="Mast Y."/>
            <person name="Chronakova A."/>
        </authorList>
    </citation>
    <scope>NUCLEOTIDE SEQUENCE [LARGE SCALE GENOMIC DNA]</scope>
    <source>
        <strain evidence="1 2">BCCO 10_0061</strain>
    </source>
</reference>
<keyword evidence="2" id="KW-1185">Reference proteome</keyword>